<dbReference type="Gramene" id="KXG32135">
    <property type="protein sequence ID" value="KXG32135"/>
    <property type="gene ID" value="SORBI_3003G105300"/>
</dbReference>
<evidence type="ECO:0000313" key="2">
    <source>
        <dbReference type="Proteomes" id="UP000000768"/>
    </source>
</evidence>
<accession>A0A1B6Q2P7</accession>
<sequence length="116" mass="12946">MQVQRAEVQARAYASCWYGWYDLGRKKMTQAVTPILKLRGCRAKGEPVLPLFVQRGPAGAGPTWFSLAPPPSSFASCRRGLLEEGERERACTGRQRTAAHCRSIRDSLGHVCMHEE</sequence>
<reference evidence="1 2" key="1">
    <citation type="journal article" date="2009" name="Nature">
        <title>The Sorghum bicolor genome and the diversification of grasses.</title>
        <authorList>
            <person name="Paterson A.H."/>
            <person name="Bowers J.E."/>
            <person name="Bruggmann R."/>
            <person name="Dubchak I."/>
            <person name="Grimwood J."/>
            <person name="Gundlach H."/>
            <person name="Haberer G."/>
            <person name="Hellsten U."/>
            <person name="Mitros T."/>
            <person name="Poliakov A."/>
            <person name="Schmutz J."/>
            <person name="Spannagl M."/>
            <person name="Tang H."/>
            <person name="Wang X."/>
            <person name="Wicker T."/>
            <person name="Bharti A.K."/>
            <person name="Chapman J."/>
            <person name="Feltus F.A."/>
            <person name="Gowik U."/>
            <person name="Grigoriev I.V."/>
            <person name="Lyons E."/>
            <person name="Maher C.A."/>
            <person name="Martis M."/>
            <person name="Narechania A."/>
            <person name="Otillar R.P."/>
            <person name="Penning B.W."/>
            <person name="Salamov A.A."/>
            <person name="Wang Y."/>
            <person name="Zhang L."/>
            <person name="Carpita N.C."/>
            <person name="Freeling M."/>
            <person name="Gingle A.R."/>
            <person name="Hash C.T."/>
            <person name="Keller B."/>
            <person name="Klein P."/>
            <person name="Kresovich S."/>
            <person name="McCann M.C."/>
            <person name="Ming R."/>
            <person name="Peterson D.G."/>
            <person name="Mehboob-ur-Rahman"/>
            <person name="Ware D."/>
            <person name="Westhoff P."/>
            <person name="Mayer K.F."/>
            <person name="Messing J."/>
            <person name="Rokhsar D.S."/>
        </authorList>
    </citation>
    <scope>NUCLEOTIDE SEQUENCE [LARGE SCALE GENOMIC DNA]</scope>
    <source>
        <strain evidence="2">cv. BTx623</strain>
    </source>
</reference>
<gene>
    <name evidence="1" type="ORF">SORBI_3003G105300</name>
</gene>
<keyword evidence="2" id="KW-1185">Reference proteome</keyword>
<evidence type="ECO:0000313" key="1">
    <source>
        <dbReference type="EMBL" id="KXG32135.1"/>
    </source>
</evidence>
<proteinExistence type="predicted"/>
<protein>
    <submittedName>
        <fullName evidence="1">Uncharacterized protein</fullName>
    </submittedName>
</protein>
<dbReference type="InParanoid" id="A0A1B6Q2P7"/>
<organism evidence="1 2">
    <name type="scientific">Sorghum bicolor</name>
    <name type="common">Sorghum</name>
    <name type="synonym">Sorghum vulgare</name>
    <dbReference type="NCBI Taxonomy" id="4558"/>
    <lineage>
        <taxon>Eukaryota</taxon>
        <taxon>Viridiplantae</taxon>
        <taxon>Streptophyta</taxon>
        <taxon>Embryophyta</taxon>
        <taxon>Tracheophyta</taxon>
        <taxon>Spermatophyta</taxon>
        <taxon>Magnoliopsida</taxon>
        <taxon>Liliopsida</taxon>
        <taxon>Poales</taxon>
        <taxon>Poaceae</taxon>
        <taxon>PACMAD clade</taxon>
        <taxon>Panicoideae</taxon>
        <taxon>Andropogonodae</taxon>
        <taxon>Andropogoneae</taxon>
        <taxon>Sorghinae</taxon>
        <taxon>Sorghum</taxon>
    </lineage>
</organism>
<dbReference type="EMBL" id="CM000762">
    <property type="protein sequence ID" value="KXG32135.1"/>
    <property type="molecule type" value="Genomic_DNA"/>
</dbReference>
<reference evidence="2" key="2">
    <citation type="journal article" date="2018" name="Plant J.">
        <title>The Sorghum bicolor reference genome: improved assembly, gene annotations, a transcriptome atlas, and signatures of genome organization.</title>
        <authorList>
            <person name="McCormick R.F."/>
            <person name="Truong S.K."/>
            <person name="Sreedasyam A."/>
            <person name="Jenkins J."/>
            <person name="Shu S."/>
            <person name="Sims D."/>
            <person name="Kennedy M."/>
            <person name="Amirebrahimi M."/>
            <person name="Weers B.D."/>
            <person name="McKinley B."/>
            <person name="Mattison A."/>
            <person name="Morishige D.T."/>
            <person name="Grimwood J."/>
            <person name="Schmutz J."/>
            <person name="Mullet J.E."/>
        </authorList>
    </citation>
    <scope>NUCLEOTIDE SEQUENCE [LARGE SCALE GENOMIC DNA]</scope>
    <source>
        <strain evidence="2">cv. BTx623</strain>
    </source>
</reference>
<dbReference type="AlphaFoldDB" id="A0A1B6Q2P7"/>
<dbReference type="Proteomes" id="UP000000768">
    <property type="component" value="Chromosome 3"/>
</dbReference>
<name>A0A1B6Q2P7_SORBI</name>